<dbReference type="Pfam" id="PF13563">
    <property type="entry name" value="2_5_RNA_ligase2"/>
    <property type="match status" value="1"/>
</dbReference>
<evidence type="ECO:0000313" key="2">
    <source>
        <dbReference type="Proteomes" id="UP000053244"/>
    </source>
</evidence>
<sequence length="124" mass="13562">MPPRPAGEAPRPPEVVLEAVPRPPSFRLRLTGGGRFGSVGWAGLGGDLQALRTLRESIRVALTDAGLPIDPRPFQPHLTVTYRAATDLLPTLADYVGPDWPVTDFTLVESTHGEYHPRHTWPLP</sequence>
<dbReference type="AlphaFoldDB" id="A0A117MRV9"/>
<keyword evidence="2" id="KW-1185">Reference proteome</keyword>
<name>A0A117MRV9_9ACTN</name>
<proteinExistence type="predicted"/>
<dbReference type="RefSeq" id="WP_067693209.1">
    <property type="nucleotide sequence ID" value="NZ_LLZH01000178.1"/>
</dbReference>
<reference evidence="1 2" key="1">
    <citation type="submission" date="2015-10" db="EMBL/GenBank/DDBJ databases">
        <authorList>
            <person name="Gilbert D.G."/>
        </authorList>
    </citation>
    <scope>NUCLEOTIDE SEQUENCE [LARGE SCALE GENOMIC DNA]</scope>
    <source>
        <strain evidence="1 2">NRRL B-16712</strain>
    </source>
</reference>
<evidence type="ECO:0008006" key="3">
    <source>
        <dbReference type="Google" id="ProtNLM"/>
    </source>
</evidence>
<dbReference type="SUPFAM" id="SSF55144">
    <property type="entry name" value="LigT-like"/>
    <property type="match status" value="1"/>
</dbReference>
<dbReference type="Gene3D" id="3.90.1140.10">
    <property type="entry name" value="Cyclic phosphodiesterase"/>
    <property type="match status" value="1"/>
</dbReference>
<accession>A0A117MRV9</accession>
<dbReference type="InterPro" id="IPR009097">
    <property type="entry name" value="Cyclic_Pdiesterase"/>
</dbReference>
<dbReference type="EMBL" id="LLZH01000178">
    <property type="protein sequence ID" value="KUL32332.1"/>
    <property type="molecule type" value="Genomic_DNA"/>
</dbReference>
<gene>
    <name evidence="1" type="ORF">ADL15_20130</name>
</gene>
<dbReference type="Proteomes" id="UP000053244">
    <property type="component" value="Unassembled WGS sequence"/>
</dbReference>
<protein>
    <recommendedName>
        <fullName evidence="3">2'-5' RNA ligase</fullName>
    </recommendedName>
</protein>
<evidence type="ECO:0000313" key="1">
    <source>
        <dbReference type="EMBL" id="KUL32332.1"/>
    </source>
</evidence>
<organism evidence="1 2">
    <name type="scientific">Actinoplanes awajinensis subsp. mycoplanecinus</name>
    <dbReference type="NCBI Taxonomy" id="135947"/>
    <lineage>
        <taxon>Bacteria</taxon>
        <taxon>Bacillati</taxon>
        <taxon>Actinomycetota</taxon>
        <taxon>Actinomycetes</taxon>
        <taxon>Micromonosporales</taxon>
        <taxon>Micromonosporaceae</taxon>
        <taxon>Actinoplanes</taxon>
    </lineage>
</organism>
<comment type="caution">
    <text evidence="1">The sequence shown here is derived from an EMBL/GenBank/DDBJ whole genome shotgun (WGS) entry which is preliminary data.</text>
</comment>